<feature type="compositionally biased region" description="Basic and acidic residues" evidence="1">
    <location>
        <begin position="396"/>
        <end position="407"/>
    </location>
</feature>
<dbReference type="Proteomes" id="UP000079169">
    <property type="component" value="Unplaced"/>
</dbReference>
<evidence type="ECO:0000256" key="2">
    <source>
        <dbReference type="SAM" id="Phobius"/>
    </source>
</evidence>
<evidence type="ECO:0000313" key="4">
    <source>
        <dbReference type="RefSeq" id="XP_026682194.1"/>
    </source>
</evidence>
<dbReference type="STRING" id="121845.A0A3Q0J143"/>
<dbReference type="GeneID" id="103513102"/>
<accession>A0A3Q0J143</accession>
<keyword evidence="3" id="KW-1185">Reference proteome</keyword>
<proteinExistence type="predicted"/>
<keyword evidence="2" id="KW-0812">Transmembrane</keyword>
<evidence type="ECO:0000313" key="3">
    <source>
        <dbReference type="Proteomes" id="UP000079169"/>
    </source>
</evidence>
<feature type="compositionally biased region" description="Polar residues" evidence="1">
    <location>
        <begin position="377"/>
        <end position="395"/>
    </location>
</feature>
<evidence type="ECO:0000256" key="1">
    <source>
        <dbReference type="SAM" id="MobiDB-lite"/>
    </source>
</evidence>
<feature type="region of interest" description="Disordered" evidence="1">
    <location>
        <begin position="304"/>
        <end position="421"/>
    </location>
</feature>
<reference evidence="4" key="1">
    <citation type="submission" date="2025-08" db="UniProtKB">
        <authorList>
            <consortium name="RefSeq"/>
        </authorList>
    </citation>
    <scope>IDENTIFICATION</scope>
</reference>
<dbReference type="PaxDb" id="121845-A0A3Q0J143"/>
<protein>
    <submittedName>
        <fullName evidence="4">Uncharacterized protein LOC103513102</fullName>
    </submittedName>
</protein>
<feature type="region of interest" description="Disordered" evidence="1">
    <location>
        <begin position="244"/>
        <end position="266"/>
    </location>
</feature>
<feature type="compositionally biased region" description="Acidic residues" evidence="1">
    <location>
        <begin position="304"/>
        <end position="317"/>
    </location>
</feature>
<name>A0A3Q0J143_DIACI</name>
<gene>
    <name evidence="4" type="primary">LOC103513102</name>
</gene>
<sequence length="575" mass="63540">MDTRTSAPQHISNSSLDLVTVVPTLSERERIRIEFYKTYDVMTGVRIAATLGGFFGLMVILVVYKSKCKSRSLSDEHLEAAITAAVTEEEEMDTLAALNSGNFSMFGGPRRSLGNMSAPAYTRFSSFAGSKYGLIEEEEGNEGGEDEYVSNLLTIPRHSRRLSSITVSSSDTSYLERRGSALEMGLPVLPSNSRIPPRIRRAPPDVKKSSEWDFYYPIDIRVIQPTPTMSPCDSEVTLYDHPHNTPEPFSRLPSVSLTPPSPKGLEVPKLAPLASITSCSGIESEMGSDSVFLDPEVIDTEDEMEEFSLDSEAEGDLSEPRHPPSPPSTDISNGQKRRFSVPSSLQPAPPDEKRPTKCSSKNPRTVLISNPDEDQYPSCSKSCTTFQSAERNSPSSDERTLREDMSRRPKLPLPLDEDIPDTSIQRDCTVTIEEDDVPLPLVLPKHTNETQDVLSLEETSAEDESLQGRTFVHEALIEEIPVIVESKLTDDESSMSGGGSDLELRSMQNTPKLIAQKSKSDPSISEEHHGTTIMTLTLATSLSCDQLVKHLQMKEKQTLASNSIHFLPWPQETLF</sequence>
<feature type="transmembrane region" description="Helical" evidence="2">
    <location>
        <begin position="45"/>
        <end position="64"/>
    </location>
</feature>
<dbReference type="KEGG" id="dci:103513102"/>
<keyword evidence="2" id="KW-1133">Transmembrane helix</keyword>
<organism evidence="3 4">
    <name type="scientific">Diaphorina citri</name>
    <name type="common">Asian citrus psyllid</name>
    <dbReference type="NCBI Taxonomy" id="121845"/>
    <lineage>
        <taxon>Eukaryota</taxon>
        <taxon>Metazoa</taxon>
        <taxon>Ecdysozoa</taxon>
        <taxon>Arthropoda</taxon>
        <taxon>Hexapoda</taxon>
        <taxon>Insecta</taxon>
        <taxon>Pterygota</taxon>
        <taxon>Neoptera</taxon>
        <taxon>Paraneoptera</taxon>
        <taxon>Hemiptera</taxon>
        <taxon>Sternorrhyncha</taxon>
        <taxon>Psylloidea</taxon>
        <taxon>Psyllidae</taxon>
        <taxon>Diaphorininae</taxon>
        <taxon>Diaphorina</taxon>
    </lineage>
</organism>
<dbReference type="AlphaFoldDB" id="A0A3Q0J143"/>
<keyword evidence="2" id="KW-0472">Membrane</keyword>
<dbReference type="RefSeq" id="XP_026682194.1">
    <property type="nucleotide sequence ID" value="XM_026826393.1"/>
</dbReference>